<dbReference type="InterPro" id="IPR002139">
    <property type="entry name" value="Ribo/fructo_kinase"/>
</dbReference>
<evidence type="ECO:0000256" key="3">
    <source>
        <dbReference type="ARBA" id="ARBA00022777"/>
    </source>
</evidence>
<keyword evidence="3" id="KW-0418">Kinase</keyword>
<dbReference type="GO" id="GO:0006796">
    <property type="term" value="P:phosphate-containing compound metabolic process"/>
    <property type="evidence" value="ECO:0007669"/>
    <property type="project" value="UniProtKB-ARBA"/>
</dbReference>
<dbReference type="Proteomes" id="UP000178681">
    <property type="component" value="Unassembled WGS sequence"/>
</dbReference>
<evidence type="ECO:0000313" key="6">
    <source>
        <dbReference type="Proteomes" id="UP000178681"/>
    </source>
</evidence>
<keyword evidence="2" id="KW-0808">Transferase</keyword>
<dbReference type="SUPFAM" id="SSF53613">
    <property type="entry name" value="Ribokinase-like"/>
    <property type="match status" value="1"/>
</dbReference>
<dbReference type="PANTHER" id="PTHR10584:SF166">
    <property type="entry name" value="RIBOKINASE"/>
    <property type="match status" value="1"/>
</dbReference>
<dbReference type="InterPro" id="IPR029056">
    <property type="entry name" value="Ribokinase-like"/>
</dbReference>
<gene>
    <name evidence="5" type="ORF">A2872_01030</name>
</gene>
<dbReference type="Pfam" id="PF00294">
    <property type="entry name" value="PfkB"/>
    <property type="match status" value="1"/>
</dbReference>
<name>A0A1F5Z300_9BACT</name>
<dbReference type="Gene3D" id="3.40.1190.20">
    <property type="match status" value="1"/>
</dbReference>
<dbReference type="InterPro" id="IPR002173">
    <property type="entry name" value="Carboh/pur_kinase_PfkB_CS"/>
</dbReference>
<dbReference type="GO" id="GO:0016301">
    <property type="term" value="F:kinase activity"/>
    <property type="evidence" value="ECO:0007669"/>
    <property type="project" value="UniProtKB-KW"/>
</dbReference>
<comment type="caution">
    <text evidence="5">The sequence shown here is derived from an EMBL/GenBank/DDBJ whole genome shotgun (WGS) entry which is preliminary data.</text>
</comment>
<dbReference type="PROSITE" id="PS00583">
    <property type="entry name" value="PFKB_KINASES_1"/>
    <property type="match status" value="1"/>
</dbReference>
<feature type="domain" description="Carbohydrate kinase PfkB" evidence="4">
    <location>
        <begin position="36"/>
        <end position="313"/>
    </location>
</feature>
<dbReference type="InterPro" id="IPR011611">
    <property type="entry name" value="PfkB_dom"/>
</dbReference>
<dbReference type="PRINTS" id="PR00990">
    <property type="entry name" value="RIBOKINASE"/>
</dbReference>
<sequence length="323" mass="34744">MDKFDVACLGDATQDLFFFIDDASVFCDLDTAVCELTLRYAQKISVNKFARSVGGNAANVSVGLTRLGLNVALVTALGNCGTGEWIKQELEKEKVSLDFVKTDLDRDSNISAILVYKGERTILSYHGDGGDRPEIVPPANWLYVSRSAGRNSGELFAVAIGLKKTDESLKIAFNPSEKDLKIPPENLDVLLKITDVLILNRDEGMTLIGEKFSQLTNGELSWADGLRFIAEEISKKGPKIVAITDGSMGAVVLKEQDFCCQMAKPANVVETTGAGDAFFSGFLAAQVYSLDLKTSLKWGIANSAGAVSQIGGVKGLLTKNEIS</sequence>
<proteinExistence type="inferred from homology"/>
<dbReference type="EMBL" id="MFJG01000021">
    <property type="protein sequence ID" value="OGG06796.1"/>
    <property type="molecule type" value="Genomic_DNA"/>
</dbReference>
<evidence type="ECO:0000259" key="4">
    <source>
        <dbReference type="Pfam" id="PF00294"/>
    </source>
</evidence>
<accession>A0A1F5Z300</accession>
<dbReference type="STRING" id="1798377.A2872_01030"/>
<comment type="similarity">
    <text evidence="1">Belongs to the carbohydrate kinase PfkB family.</text>
</comment>
<organism evidence="5 6">
    <name type="scientific">Candidatus Gottesmanbacteria bacterium RIFCSPHIGHO2_01_FULL_42_12</name>
    <dbReference type="NCBI Taxonomy" id="1798377"/>
    <lineage>
        <taxon>Bacteria</taxon>
        <taxon>Candidatus Gottesmaniibacteriota</taxon>
    </lineage>
</organism>
<evidence type="ECO:0000256" key="2">
    <source>
        <dbReference type="ARBA" id="ARBA00022679"/>
    </source>
</evidence>
<dbReference type="AlphaFoldDB" id="A0A1F5Z300"/>
<evidence type="ECO:0000256" key="1">
    <source>
        <dbReference type="ARBA" id="ARBA00010688"/>
    </source>
</evidence>
<evidence type="ECO:0000313" key="5">
    <source>
        <dbReference type="EMBL" id="OGG06796.1"/>
    </source>
</evidence>
<reference evidence="5 6" key="1">
    <citation type="journal article" date="2016" name="Nat. Commun.">
        <title>Thousands of microbial genomes shed light on interconnected biogeochemical processes in an aquifer system.</title>
        <authorList>
            <person name="Anantharaman K."/>
            <person name="Brown C.T."/>
            <person name="Hug L.A."/>
            <person name="Sharon I."/>
            <person name="Castelle C.J."/>
            <person name="Probst A.J."/>
            <person name="Thomas B.C."/>
            <person name="Singh A."/>
            <person name="Wilkins M.J."/>
            <person name="Karaoz U."/>
            <person name="Brodie E.L."/>
            <person name="Williams K.H."/>
            <person name="Hubbard S.S."/>
            <person name="Banfield J.F."/>
        </authorList>
    </citation>
    <scope>NUCLEOTIDE SEQUENCE [LARGE SCALE GENOMIC DNA]</scope>
</reference>
<protein>
    <recommendedName>
        <fullName evidence="4">Carbohydrate kinase PfkB domain-containing protein</fullName>
    </recommendedName>
</protein>
<dbReference type="PANTHER" id="PTHR10584">
    <property type="entry name" value="SUGAR KINASE"/>
    <property type="match status" value="1"/>
</dbReference>